<dbReference type="OrthoDB" id="446809at2759"/>
<proteinExistence type="inferred from homology"/>
<dbReference type="PANTHER" id="PTHR42840:SF10">
    <property type="entry name" value="BINDING ROSSMANN FOLD OXIDOREDUCTASE, PUTATIVE-RELATED"/>
    <property type="match status" value="1"/>
</dbReference>
<sequence>MPSGERVKMALFGLGRLGAIRAKIIAFQQPRIELVAVCDTKPGTDVWAAENLPPNVKHFTDPEDCMKNSGAEAVLISTATATHAPLILQALDLGLHVMCEKPVSTDILATQEVIEKAASRPDQKFLVPFTRRYDKNYRVAKGMIERGDLGDIHAIETTCLDVQDPNAFFVSFSEMSGGIFLDVGIHMIDAGRYLLDVKSNLSNPKKQVNRVIAMGQQAIYSDLAKHADCDNGWGMVEFANGKILTTYLGRTAADGFEDTTRLCGTKGHAVITGTNNVSIRDVHGIRSTSVPDAFTFFEPTFVQDLGEFADAVLDGKKLTCEPEDAFEAGKICVALQHSFRKGVPVYFDDNGLPILQ</sequence>
<evidence type="ECO:0000256" key="1">
    <source>
        <dbReference type="ARBA" id="ARBA00010928"/>
    </source>
</evidence>
<evidence type="ECO:0000259" key="3">
    <source>
        <dbReference type="Pfam" id="PF22725"/>
    </source>
</evidence>
<dbReference type="GO" id="GO:0006740">
    <property type="term" value="P:NADPH regeneration"/>
    <property type="evidence" value="ECO:0007669"/>
    <property type="project" value="TreeGrafter"/>
</dbReference>
<dbReference type="GO" id="GO:0016491">
    <property type="term" value="F:oxidoreductase activity"/>
    <property type="evidence" value="ECO:0007669"/>
    <property type="project" value="TreeGrafter"/>
</dbReference>
<dbReference type="InterPro" id="IPR000683">
    <property type="entry name" value="Gfo/Idh/MocA-like_OxRdtase_N"/>
</dbReference>
<feature type="domain" description="Gfo/Idh/MocA-like oxidoreductase N-terminal" evidence="2">
    <location>
        <begin position="8"/>
        <end position="121"/>
    </location>
</feature>
<comment type="caution">
    <text evidence="4">The sequence shown here is derived from an EMBL/GenBank/DDBJ whole genome shotgun (WGS) entry which is preliminary data.</text>
</comment>
<dbReference type="SUPFAM" id="SSF55347">
    <property type="entry name" value="Glyceraldehyde-3-phosphate dehydrogenase-like, C-terminal domain"/>
    <property type="match status" value="1"/>
</dbReference>
<dbReference type="Gene3D" id="3.30.360.10">
    <property type="entry name" value="Dihydrodipicolinate Reductase, domain 2"/>
    <property type="match status" value="1"/>
</dbReference>
<keyword evidence="5" id="KW-1185">Reference proteome</keyword>
<accession>A0A8K0TEG5</accession>
<dbReference type="PANTHER" id="PTHR42840">
    <property type="entry name" value="NAD(P)-BINDING ROSSMANN-FOLD SUPERFAMILY PROTEIN-RELATED"/>
    <property type="match status" value="1"/>
</dbReference>
<dbReference type="InterPro" id="IPR036291">
    <property type="entry name" value="NAD(P)-bd_dom_sf"/>
</dbReference>
<dbReference type="InterPro" id="IPR055170">
    <property type="entry name" value="GFO_IDH_MocA-like_dom"/>
</dbReference>
<evidence type="ECO:0000259" key="2">
    <source>
        <dbReference type="Pfam" id="PF01408"/>
    </source>
</evidence>
<reference evidence="4" key="1">
    <citation type="journal article" date="2021" name="Nat. Commun.">
        <title>Genetic determinants of endophytism in the Arabidopsis root mycobiome.</title>
        <authorList>
            <person name="Mesny F."/>
            <person name="Miyauchi S."/>
            <person name="Thiergart T."/>
            <person name="Pickel B."/>
            <person name="Atanasova L."/>
            <person name="Karlsson M."/>
            <person name="Huettel B."/>
            <person name="Barry K.W."/>
            <person name="Haridas S."/>
            <person name="Chen C."/>
            <person name="Bauer D."/>
            <person name="Andreopoulos W."/>
            <person name="Pangilinan J."/>
            <person name="LaButti K."/>
            <person name="Riley R."/>
            <person name="Lipzen A."/>
            <person name="Clum A."/>
            <person name="Drula E."/>
            <person name="Henrissat B."/>
            <person name="Kohler A."/>
            <person name="Grigoriev I.V."/>
            <person name="Martin F.M."/>
            <person name="Hacquard S."/>
        </authorList>
    </citation>
    <scope>NUCLEOTIDE SEQUENCE</scope>
    <source>
        <strain evidence="4">MPI-CAGE-AT-0016</strain>
    </source>
</reference>
<dbReference type="Pfam" id="PF01408">
    <property type="entry name" value="GFO_IDH_MocA"/>
    <property type="match status" value="1"/>
</dbReference>
<evidence type="ECO:0000313" key="5">
    <source>
        <dbReference type="Proteomes" id="UP000813385"/>
    </source>
</evidence>
<dbReference type="AlphaFoldDB" id="A0A8K0TEG5"/>
<organism evidence="4 5">
    <name type="scientific">Plectosphaerella cucumerina</name>
    <dbReference type="NCBI Taxonomy" id="40658"/>
    <lineage>
        <taxon>Eukaryota</taxon>
        <taxon>Fungi</taxon>
        <taxon>Dikarya</taxon>
        <taxon>Ascomycota</taxon>
        <taxon>Pezizomycotina</taxon>
        <taxon>Sordariomycetes</taxon>
        <taxon>Hypocreomycetidae</taxon>
        <taxon>Glomerellales</taxon>
        <taxon>Plectosphaerellaceae</taxon>
        <taxon>Plectosphaerella</taxon>
    </lineage>
</organism>
<dbReference type="Proteomes" id="UP000813385">
    <property type="component" value="Unassembled WGS sequence"/>
</dbReference>
<dbReference type="Gene3D" id="3.40.50.720">
    <property type="entry name" value="NAD(P)-binding Rossmann-like Domain"/>
    <property type="match status" value="1"/>
</dbReference>
<feature type="domain" description="GFO/IDH/MocA-like oxidoreductase" evidence="3">
    <location>
        <begin position="137"/>
        <end position="269"/>
    </location>
</feature>
<dbReference type="EMBL" id="JAGPXD010000005">
    <property type="protein sequence ID" value="KAH7353864.1"/>
    <property type="molecule type" value="Genomic_DNA"/>
</dbReference>
<evidence type="ECO:0000313" key="4">
    <source>
        <dbReference type="EMBL" id="KAH7353864.1"/>
    </source>
</evidence>
<name>A0A8K0TEG5_9PEZI</name>
<gene>
    <name evidence="4" type="ORF">B0T11DRAFT_245496</name>
</gene>
<dbReference type="GO" id="GO:0005737">
    <property type="term" value="C:cytoplasm"/>
    <property type="evidence" value="ECO:0007669"/>
    <property type="project" value="TreeGrafter"/>
</dbReference>
<dbReference type="Pfam" id="PF22725">
    <property type="entry name" value="GFO_IDH_MocA_C3"/>
    <property type="match status" value="1"/>
</dbReference>
<dbReference type="SUPFAM" id="SSF51735">
    <property type="entry name" value="NAD(P)-binding Rossmann-fold domains"/>
    <property type="match status" value="1"/>
</dbReference>
<protein>
    <submittedName>
        <fullName evidence="4">NAD binding Rossmann fold oxidoreductase</fullName>
    </submittedName>
</protein>
<dbReference type="GO" id="GO:0000166">
    <property type="term" value="F:nucleotide binding"/>
    <property type="evidence" value="ECO:0007669"/>
    <property type="project" value="InterPro"/>
</dbReference>
<comment type="similarity">
    <text evidence="1">Belongs to the Gfo/Idh/MocA family.</text>
</comment>